<evidence type="ECO:0000256" key="6">
    <source>
        <dbReference type="ARBA" id="ARBA00049185"/>
    </source>
</evidence>
<dbReference type="InterPro" id="IPR004839">
    <property type="entry name" value="Aminotransferase_I/II_large"/>
</dbReference>
<comment type="similarity">
    <text evidence="2 7">Belongs to the class-I pyridoxal-phosphate-dependent aminotransferase family.</text>
</comment>
<dbReference type="RefSeq" id="WP_311341298.1">
    <property type="nucleotide sequence ID" value="NZ_JAVRHS010000010.1"/>
</dbReference>
<evidence type="ECO:0000256" key="5">
    <source>
        <dbReference type="ARBA" id="ARBA00022898"/>
    </source>
</evidence>
<dbReference type="PANTHER" id="PTHR46383:SF1">
    <property type="entry name" value="ASPARTATE AMINOTRANSFERASE"/>
    <property type="match status" value="1"/>
</dbReference>
<evidence type="ECO:0000256" key="7">
    <source>
        <dbReference type="RuleBase" id="RU000481"/>
    </source>
</evidence>
<dbReference type="PROSITE" id="PS00105">
    <property type="entry name" value="AA_TRANSFER_CLASS_1"/>
    <property type="match status" value="1"/>
</dbReference>
<evidence type="ECO:0000256" key="3">
    <source>
        <dbReference type="ARBA" id="ARBA00022576"/>
    </source>
</evidence>
<dbReference type="InterPro" id="IPR050596">
    <property type="entry name" value="AspAT/PAT-like"/>
</dbReference>
<evidence type="ECO:0000313" key="9">
    <source>
        <dbReference type="EMBL" id="MDT0576721.1"/>
    </source>
</evidence>
<dbReference type="Gene3D" id="3.90.1150.10">
    <property type="entry name" value="Aspartate Aminotransferase, domain 1"/>
    <property type="match status" value="1"/>
</dbReference>
<dbReference type="CDD" id="cd00609">
    <property type="entry name" value="AAT_like"/>
    <property type="match status" value="1"/>
</dbReference>
<keyword evidence="5" id="KW-0663">Pyridoxal phosphate</keyword>
<dbReference type="GO" id="GO:0008483">
    <property type="term" value="F:transaminase activity"/>
    <property type="evidence" value="ECO:0007669"/>
    <property type="project" value="UniProtKB-KW"/>
</dbReference>
<evidence type="ECO:0000256" key="1">
    <source>
        <dbReference type="ARBA" id="ARBA00001933"/>
    </source>
</evidence>
<dbReference type="Proteomes" id="UP001259803">
    <property type="component" value="Unassembled WGS sequence"/>
</dbReference>
<comment type="caution">
    <text evidence="9">The sequence shown here is derived from an EMBL/GenBank/DDBJ whole genome shotgun (WGS) entry which is preliminary data.</text>
</comment>
<evidence type="ECO:0000256" key="2">
    <source>
        <dbReference type="ARBA" id="ARBA00007441"/>
    </source>
</evidence>
<dbReference type="EMBL" id="JAVRHS010000010">
    <property type="protein sequence ID" value="MDT0576721.1"/>
    <property type="molecule type" value="Genomic_DNA"/>
</dbReference>
<reference evidence="9 10" key="1">
    <citation type="submission" date="2023-09" db="EMBL/GenBank/DDBJ databases">
        <authorList>
            <person name="Rey-Velasco X."/>
        </authorList>
    </citation>
    <scope>NUCLEOTIDE SEQUENCE [LARGE SCALE GENOMIC DNA]</scope>
    <source>
        <strain evidence="9 10">F390</strain>
    </source>
</reference>
<evidence type="ECO:0000259" key="8">
    <source>
        <dbReference type="Pfam" id="PF00155"/>
    </source>
</evidence>
<protein>
    <recommendedName>
        <fullName evidence="7">Aminotransferase</fullName>
        <ecNumber evidence="7">2.6.1.-</ecNumber>
    </recommendedName>
</protein>
<dbReference type="Pfam" id="PF00155">
    <property type="entry name" value="Aminotran_1_2"/>
    <property type="match status" value="1"/>
</dbReference>
<dbReference type="PANTHER" id="PTHR46383">
    <property type="entry name" value="ASPARTATE AMINOTRANSFERASE"/>
    <property type="match status" value="1"/>
</dbReference>
<dbReference type="InterPro" id="IPR015421">
    <property type="entry name" value="PyrdxlP-dep_Trfase_major"/>
</dbReference>
<dbReference type="EC" id="2.6.1.-" evidence="7"/>
<name>A0ABU2ZK17_9SPHN</name>
<dbReference type="InterPro" id="IPR015424">
    <property type="entry name" value="PyrdxlP-dep_Trfase"/>
</dbReference>
<comment type="cofactor">
    <cofactor evidence="1 7">
        <name>pyridoxal 5'-phosphate</name>
        <dbReference type="ChEBI" id="CHEBI:597326"/>
    </cofactor>
</comment>
<organism evidence="9 10">
    <name type="scientific">Croceicoccus esteveae</name>
    <dbReference type="NCBI Taxonomy" id="3075597"/>
    <lineage>
        <taxon>Bacteria</taxon>
        <taxon>Pseudomonadati</taxon>
        <taxon>Pseudomonadota</taxon>
        <taxon>Alphaproteobacteria</taxon>
        <taxon>Sphingomonadales</taxon>
        <taxon>Erythrobacteraceae</taxon>
        <taxon>Croceicoccus</taxon>
    </lineage>
</organism>
<sequence>MNPPLLSTAIGRIAPSPTAAMTDRATQLRQAGRDVVSLSVGEPDLATPAHVVAAVKQALDQGQTNYTPVGGTAAMKRAAMLHFRRDLGIATGYDNVTVSAGGKQAIFHALMATLDPGDEVLIPAPWWVSYPEIVAFAGGRVVPMRTGAQDGFRIDPEQLARAITPRSRWLLLNSPANPTGAVYSTQDLSMLAKIIEDHPRLLVMSDDIYAPWRYDEMPHATLAALRPDLADRILTVSGVSKSHAMTGFRIGVAAGPEWLIRAMESLQSHSSGNPCSISQAGAVAAFEGSQDFLREWRDIYHRRRDRVVQQVNATDGLATPAPAGAFYCLVDAALHVGAGRRWSDDQALALHLLDHGVAVVPASAFGAAHCGLSGFRISFAADEALMDEALARIASALEQP</sequence>
<keyword evidence="10" id="KW-1185">Reference proteome</keyword>
<proteinExistence type="inferred from homology"/>
<keyword evidence="4 7" id="KW-0808">Transferase</keyword>
<gene>
    <name evidence="9" type="ORF">RM533_11090</name>
</gene>
<dbReference type="Gene3D" id="3.40.640.10">
    <property type="entry name" value="Type I PLP-dependent aspartate aminotransferase-like (Major domain)"/>
    <property type="match status" value="1"/>
</dbReference>
<dbReference type="SUPFAM" id="SSF53383">
    <property type="entry name" value="PLP-dependent transferases"/>
    <property type="match status" value="1"/>
</dbReference>
<dbReference type="InterPro" id="IPR015422">
    <property type="entry name" value="PyrdxlP-dep_Trfase_small"/>
</dbReference>
<evidence type="ECO:0000256" key="4">
    <source>
        <dbReference type="ARBA" id="ARBA00022679"/>
    </source>
</evidence>
<dbReference type="InterPro" id="IPR004838">
    <property type="entry name" value="NHTrfase_class1_PyrdxlP-BS"/>
</dbReference>
<evidence type="ECO:0000313" key="10">
    <source>
        <dbReference type="Proteomes" id="UP001259803"/>
    </source>
</evidence>
<feature type="domain" description="Aminotransferase class I/classII large" evidence="8">
    <location>
        <begin position="34"/>
        <end position="393"/>
    </location>
</feature>
<comment type="catalytic activity">
    <reaction evidence="6">
        <text>L-aspartate + 2-oxoglutarate = oxaloacetate + L-glutamate</text>
        <dbReference type="Rhea" id="RHEA:21824"/>
        <dbReference type="ChEBI" id="CHEBI:16452"/>
        <dbReference type="ChEBI" id="CHEBI:16810"/>
        <dbReference type="ChEBI" id="CHEBI:29985"/>
        <dbReference type="ChEBI" id="CHEBI:29991"/>
        <dbReference type="EC" id="2.6.1.1"/>
    </reaction>
</comment>
<keyword evidence="3 7" id="KW-0032">Aminotransferase</keyword>
<accession>A0ABU2ZK17</accession>